<keyword evidence="5 9" id="KW-0995">Kinetochore</keyword>
<dbReference type="AlphaFoldDB" id="A0A8H5F032"/>
<dbReference type="CDD" id="cd23784">
    <property type="entry name" value="RWD_Spc25"/>
    <property type="match status" value="1"/>
</dbReference>
<dbReference type="InterPro" id="IPR045143">
    <property type="entry name" value="Spc25"/>
</dbReference>
<keyword evidence="2 9" id="KW-0158">Chromosome</keyword>
<keyword evidence="6 10" id="KW-0175">Coiled coil</keyword>
<dbReference type="GO" id="GO:0005634">
    <property type="term" value="C:nucleus"/>
    <property type="evidence" value="ECO:0007669"/>
    <property type="project" value="UniProtKB-SubCell"/>
</dbReference>
<organism evidence="12 13">
    <name type="scientific">Psilocybe cf. subviscida</name>
    <dbReference type="NCBI Taxonomy" id="2480587"/>
    <lineage>
        <taxon>Eukaryota</taxon>
        <taxon>Fungi</taxon>
        <taxon>Dikarya</taxon>
        <taxon>Basidiomycota</taxon>
        <taxon>Agaricomycotina</taxon>
        <taxon>Agaricomycetes</taxon>
        <taxon>Agaricomycetidae</taxon>
        <taxon>Agaricales</taxon>
        <taxon>Agaricineae</taxon>
        <taxon>Strophariaceae</taxon>
        <taxon>Psilocybe</taxon>
    </lineage>
</organism>
<name>A0A8H5F032_9AGAR</name>
<dbReference type="GO" id="GO:0051301">
    <property type="term" value="P:cell division"/>
    <property type="evidence" value="ECO:0007669"/>
    <property type="project" value="UniProtKB-UniRule"/>
</dbReference>
<dbReference type="InterPro" id="IPR013255">
    <property type="entry name" value="Spc25_C"/>
</dbReference>
<proteinExistence type="inferred from homology"/>
<evidence type="ECO:0000256" key="6">
    <source>
        <dbReference type="ARBA" id="ARBA00023054"/>
    </source>
</evidence>
<keyword evidence="8 9" id="KW-0137">Centromere</keyword>
<evidence type="ECO:0000256" key="5">
    <source>
        <dbReference type="ARBA" id="ARBA00022838"/>
    </source>
</evidence>
<dbReference type="Pfam" id="PF08234">
    <property type="entry name" value="Spindle_Spc25"/>
    <property type="match status" value="1"/>
</dbReference>
<evidence type="ECO:0000256" key="1">
    <source>
        <dbReference type="ARBA" id="ARBA00006379"/>
    </source>
</evidence>
<comment type="subunit">
    <text evidence="9">Component of the NDC80 complex.</text>
</comment>
<keyword evidence="13" id="KW-1185">Reference proteome</keyword>
<evidence type="ECO:0000256" key="8">
    <source>
        <dbReference type="ARBA" id="ARBA00023328"/>
    </source>
</evidence>
<dbReference type="PANTHER" id="PTHR14281">
    <property type="entry name" value="KINETOCHORE PROTEIN SPC25-RELATED"/>
    <property type="match status" value="1"/>
</dbReference>
<keyword evidence="7 9" id="KW-0131">Cell cycle</keyword>
<comment type="similarity">
    <text evidence="1 9">Belongs to the SPC25 family.</text>
</comment>
<dbReference type="OrthoDB" id="4056921at2759"/>
<dbReference type="GO" id="GO:0007059">
    <property type="term" value="P:chromosome segregation"/>
    <property type="evidence" value="ECO:0007669"/>
    <property type="project" value="InterPro"/>
</dbReference>
<evidence type="ECO:0000256" key="9">
    <source>
        <dbReference type="RuleBase" id="RU367150"/>
    </source>
</evidence>
<accession>A0A8H5F032</accession>
<evidence type="ECO:0000313" key="12">
    <source>
        <dbReference type="EMBL" id="KAF5318597.1"/>
    </source>
</evidence>
<evidence type="ECO:0000256" key="7">
    <source>
        <dbReference type="ARBA" id="ARBA00023306"/>
    </source>
</evidence>
<keyword evidence="3 9" id="KW-0132">Cell division</keyword>
<feature type="domain" description="Chromosome segregation protein Spc25 C-terminal" evidence="11">
    <location>
        <begin position="171"/>
        <end position="239"/>
    </location>
</feature>
<gene>
    <name evidence="12" type="ORF">D9619_010754</name>
</gene>
<evidence type="ECO:0000256" key="2">
    <source>
        <dbReference type="ARBA" id="ARBA00022454"/>
    </source>
</evidence>
<evidence type="ECO:0000313" key="13">
    <source>
        <dbReference type="Proteomes" id="UP000567179"/>
    </source>
</evidence>
<dbReference type="GO" id="GO:0031262">
    <property type="term" value="C:Ndc80 complex"/>
    <property type="evidence" value="ECO:0007669"/>
    <property type="project" value="InterPro"/>
</dbReference>
<feature type="coiled-coil region" evidence="10">
    <location>
        <begin position="84"/>
        <end position="157"/>
    </location>
</feature>
<evidence type="ECO:0000256" key="3">
    <source>
        <dbReference type="ARBA" id="ARBA00022618"/>
    </source>
</evidence>
<dbReference type="Proteomes" id="UP000567179">
    <property type="component" value="Unassembled WGS sequence"/>
</dbReference>
<evidence type="ECO:0000256" key="10">
    <source>
        <dbReference type="SAM" id="Coils"/>
    </source>
</evidence>
<evidence type="ECO:0000256" key="4">
    <source>
        <dbReference type="ARBA" id="ARBA00022776"/>
    </source>
</evidence>
<dbReference type="EMBL" id="JAACJJ010000030">
    <property type="protein sequence ID" value="KAF5318597.1"/>
    <property type="molecule type" value="Genomic_DNA"/>
</dbReference>
<keyword evidence="4 9" id="KW-0498">Mitosis</keyword>
<comment type="function">
    <text evidence="9">Acts as a component of the essential kinetochore-associated NDC80 complex, which is required for chromosome segregation and spindle checkpoint activity.</text>
</comment>
<keyword evidence="9" id="KW-0539">Nucleus</keyword>
<comment type="caution">
    <text evidence="12">The sequence shown here is derived from an EMBL/GenBank/DDBJ whole genome shotgun (WGS) entry which is preliminary data.</text>
</comment>
<dbReference type="PANTHER" id="PTHR14281:SF0">
    <property type="entry name" value="KINETOCHORE PROTEIN SPC25"/>
    <property type="match status" value="1"/>
</dbReference>
<comment type="subcellular location">
    <subcellularLocation>
        <location evidence="9">Nucleus</location>
    </subcellularLocation>
    <subcellularLocation>
        <location evidence="9">Chromosome</location>
        <location evidence="9">Centromere</location>
        <location evidence="9">Kinetochore</location>
    </subcellularLocation>
</comment>
<protein>
    <recommendedName>
        <fullName evidence="9">Kinetochore protein SPC25</fullName>
    </recommendedName>
</protein>
<evidence type="ECO:0000259" key="11">
    <source>
        <dbReference type="Pfam" id="PF08234"/>
    </source>
</evidence>
<dbReference type="Gene3D" id="3.30.457.50">
    <property type="entry name" value="Chromosome segregation protein Spc25"/>
    <property type="match status" value="1"/>
</dbReference>
<reference evidence="12 13" key="1">
    <citation type="journal article" date="2020" name="ISME J.">
        <title>Uncovering the hidden diversity of litter-decomposition mechanisms in mushroom-forming fungi.</title>
        <authorList>
            <person name="Floudas D."/>
            <person name="Bentzer J."/>
            <person name="Ahren D."/>
            <person name="Johansson T."/>
            <person name="Persson P."/>
            <person name="Tunlid A."/>
        </authorList>
    </citation>
    <scope>NUCLEOTIDE SEQUENCE [LARGE SCALE GENOMIC DNA]</scope>
    <source>
        <strain evidence="12 13">CBS 101986</strain>
    </source>
</reference>
<sequence length="252" mass="29013">MASTLRLPQIDLKAVLSQQHPSIDLRVHTYENSTRNFLKALTSYKDRAITTISERRKHQALERKKALDRTQAVEAETNQCKLREVELVAQLEREKEERKDAELSVAAFKRQLATLRDKIASVDTDIEQYRVVTQNLKREKNKERATLRTHASQLEELSACEDLLGFMIEGVEKDQLLVRFTKLDASDPEREATFVIDVGGEFFRVITCSPLLPSMSSHLNNLNESRDLYAFIRDVRMAYSAFLNPRSKSQQT</sequence>